<dbReference type="EMBL" id="BAAARB010000020">
    <property type="protein sequence ID" value="GAA2388686.1"/>
    <property type="molecule type" value="Genomic_DNA"/>
</dbReference>
<dbReference type="PANTHER" id="PTHR43201">
    <property type="entry name" value="ACYL-COA SYNTHETASE"/>
    <property type="match status" value="1"/>
</dbReference>
<dbReference type="NCBIfam" id="NF005877">
    <property type="entry name" value="PRK07824.1"/>
    <property type="match status" value="1"/>
</dbReference>
<comment type="caution">
    <text evidence="5">The sequence shown here is derived from an EMBL/GenBank/DDBJ whole genome shotgun (WGS) entry which is preliminary data.</text>
</comment>
<name>A0ABN3HV46_9ACTN</name>
<gene>
    <name evidence="5" type="primary">menE</name>
    <name evidence="5" type="ORF">GCM10009855_31010</name>
</gene>
<protein>
    <submittedName>
        <fullName evidence="5">O-succinylbenzoate--CoA ligase</fullName>
    </submittedName>
</protein>
<dbReference type="InterPro" id="IPR045851">
    <property type="entry name" value="AMP-bd_C_sf"/>
</dbReference>
<accession>A0ABN3HV46</accession>
<dbReference type="Pfam" id="PF13193">
    <property type="entry name" value="AMP-binding_C"/>
    <property type="match status" value="1"/>
</dbReference>
<feature type="domain" description="AMP-binding enzyme C-terminal" evidence="4">
    <location>
        <begin position="321"/>
        <end position="396"/>
    </location>
</feature>
<dbReference type="PANTHER" id="PTHR43201:SF5">
    <property type="entry name" value="MEDIUM-CHAIN ACYL-COA LIGASE ACSF2, MITOCHONDRIAL"/>
    <property type="match status" value="1"/>
</dbReference>
<keyword evidence="6" id="KW-1185">Reference proteome</keyword>
<keyword evidence="2 5" id="KW-0436">Ligase</keyword>
<dbReference type="InterPro" id="IPR042099">
    <property type="entry name" value="ANL_N_sf"/>
</dbReference>
<dbReference type="GO" id="GO:0016874">
    <property type="term" value="F:ligase activity"/>
    <property type="evidence" value="ECO:0007669"/>
    <property type="project" value="UniProtKB-KW"/>
</dbReference>
<feature type="domain" description="AMP-dependent synthetase/ligase" evidence="3">
    <location>
        <begin position="72"/>
        <end position="271"/>
    </location>
</feature>
<evidence type="ECO:0000259" key="4">
    <source>
        <dbReference type="Pfam" id="PF13193"/>
    </source>
</evidence>
<dbReference type="InterPro" id="IPR025110">
    <property type="entry name" value="AMP-bd_C"/>
</dbReference>
<dbReference type="Proteomes" id="UP001501170">
    <property type="component" value="Unassembled WGS sequence"/>
</dbReference>
<organism evidence="5 6">
    <name type="scientific">Gordonia cholesterolivorans</name>
    <dbReference type="NCBI Taxonomy" id="559625"/>
    <lineage>
        <taxon>Bacteria</taxon>
        <taxon>Bacillati</taxon>
        <taxon>Actinomycetota</taxon>
        <taxon>Actinomycetes</taxon>
        <taxon>Mycobacteriales</taxon>
        <taxon>Gordoniaceae</taxon>
        <taxon>Gordonia</taxon>
    </lineage>
</organism>
<evidence type="ECO:0000256" key="2">
    <source>
        <dbReference type="ARBA" id="ARBA00022598"/>
    </source>
</evidence>
<sequence>MALRRRAARAARSAREPGGTVLRVLQPLELPAGPAVLEARRDLLALLDGDAAYLPLPAGDDAETQRLSHALALGEPIDDDAALVVSTSGTTGTPKGAVHTAASLRASATATADVLGGPGSWLLALPPHHIAGLQVMLRSLAAGHDPVVLDLAAGFDPSALPGLVAAMPGDRRYTSLVPTQLRKALDVPAAVAALGRLDAVLVGGAATPPALLARALDAGLPIVRTYGMSETAGGCVYDGVPLPGATVRIDGSGGAEPGRVVLGGATLARGYRNMPEHPAFAEPGWFRTDDLGVLDDGVLRIVGRADESITTGGLTVVPQVVETVLGEMPGVADCAVLGVPDERLGEKVIAVIVPVAGARRPGLDDVREFVSDRLDRYAAPRAVFTVGELPLRGPGKVNRRALRERFA</sequence>
<dbReference type="CDD" id="cd17630">
    <property type="entry name" value="OSB_MenE-like"/>
    <property type="match status" value="1"/>
</dbReference>
<evidence type="ECO:0000313" key="6">
    <source>
        <dbReference type="Proteomes" id="UP001501170"/>
    </source>
</evidence>
<dbReference type="SUPFAM" id="SSF56801">
    <property type="entry name" value="Acetyl-CoA synthetase-like"/>
    <property type="match status" value="1"/>
</dbReference>
<reference evidence="5 6" key="1">
    <citation type="journal article" date="2019" name="Int. J. Syst. Evol. Microbiol.">
        <title>The Global Catalogue of Microorganisms (GCM) 10K type strain sequencing project: providing services to taxonomists for standard genome sequencing and annotation.</title>
        <authorList>
            <consortium name="The Broad Institute Genomics Platform"/>
            <consortium name="The Broad Institute Genome Sequencing Center for Infectious Disease"/>
            <person name="Wu L."/>
            <person name="Ma J."/>
        </authorList>
    </citation>
    <scope>NUCLEOTIDE SEQUENCE [LARGE SCALE GENOMIC DNA]</scope>
    <source>
        <strain evidence="5 6">JCM 16227</strain>
    </source>
</reference>
<dbReference type="Gene3D" id="3.30.300.30">
    <property type="match status" value="1"/>
</dbReference>
<comment type="similarity">
    <text evidence="1">Belongs to the ATP-dependent AMP-binding enzyme family.</text>
</comment>
<dbReference type="Gene3D" id="3.40.50.12780">
    <property type="entry name" value="N-terminal domain of ligase-like"/>
    <property type="match status" value="1"/>
</dbReference>
<evidence type="ECO:0000256" key="1">
    <source>
        <dbReference type="ARBA" id="ARBA00006432"/>
    </source>
</evidence>
<dbReference type="Pfam" id="PF00501">
    <property type="entry name" value="AMP-binding"/>
    <property type="match status" value="1"/>
</dbReference>
<dbReference type="InterPro" id="IPR000873">
    <property type="entry name" value="AMP-dep_synth/lig_dom"/>
</dbReference>
<proteinExistence type="inferred from homology"/>
<evidence type="ECO:0000259" key="3">
    <source>
        <dbReference type="Pfam" id="PF00501"/>
    </source>
</evidence>
<evidence type="ECO:0000313" key="5">
    <source>
        <dbReference type="EMBL" id="GAA2388686.1"/>
    </source>
</evidence>